<organism evidence="4 5">
    <name type="scientific">Paenibacillus mendelii</name>
    <dbReference type="NCBI Taxonomy" id="206163"/>
    <lineage>
        <taxon>Bacteria</taxon>
        <taxon>Bacillati</taxon>
        <taxon>Bacillota</taxon>
        <taxon>Bacilli</taxon>
        <taxon>Bacillales</taxon>
        <taxon>Paenibacillaceae</taxon>
        <taxon>Paenibacillus</taxon>
    </lineage>
</organism>
<evidence type="ECO:0000313" key="4">
    <source>
        <dbReference type="EMBL" id="MFC0390555.1"/>
    </source>
</evidence>
<dbReference type="EMBL" id="JBHLVF010000008">
    <property type="protein sequence ID" value="MFC0390555.1"/>
    <property type="molecule type" value="Genomic_DNA"/>
</dbReference>
<comment type="caution">
    <text evidence="4">The sequence shown here is derived from an EMBL/GenBank/DDBJ whole genome shotgun (WGS) entry which is preliminary data.</text>
</comment>
<keyword evidence="3" id="KW-0119">Carbohydrate metabolism</keyword>
<name>A0ABV6J3U7_9BACL</name>
<dbReference type="SUPFAM" id="SSF53067">
    <property type="entry name" value="Actin-like ATPase domain"/>
    <property type="match status" value="1"/>
</dbReference>
<dbReference type="Gene3D" id="3.30.420.40">
    <property type="match status" value="2"/>
</dbReference>
<dbReference type="RefSeq" id="WP_204820172.1">
    <property type="nucleotide sequence ID" value="NZ_JANHOF010000010.1"/>
</dbReference>
<accession>A0ABV6J3U7</accession>
<keyword evidence="3" id="KW-0859">Xylose metabolism</keyword>
<dbReference type="Pfam" id="PF13412">
    <property type="entry name" value="HTH_24"/>
    <property type="match status" value="1"/>
</dbReference>
<evidence type="ECO:0000256" key="2">
    <source>
        <dbReference type="ARBA" id="ARBA00006479"/>
    </source>
</evidence>
<dbReference type="Pfam" id="PF00480">
    <property type="entry name" value="ROK"/>
    <property type="match status" value="1"/>
</dbReference>
<comment type="similarity">
    <text evidence="2">Belongs to the ROK (NagC/XylR) family.</text>
</comment>
<dbReference type="InterPro" id="IPR036390">
    <property type="entry name" value="WH_DNA-bd_sf"/>
</dbReference>
<dbReference type="SUPFAM" id="SSF46785">
    <property type="entry name" value="Winged helix' DNA-binding domain"/>
    <property type="match status" value="1"/>
</dbReference>
<sequence length="408" mass="44669">MKQVPGNQKLIRSTNQRLILDTVRQSGPISRADLAKTLKLSAPSVSSNVESLIAFGVIREIGMNDVPSLGRPPMLLDFDHDYGAVMAIDMASENIKIVVANLIGTIIGEATLMVPLNPKIKSDMFESLTDKMRQLLENCQISTDKLKAICIGTPGILNKETGYFKIASRFEEWETLNVHDLIEKKFNTKVMVFNDINLVAVGESSLGAGRGYKNLVSINIDIGIGAAIIIDGKLYEGNRLAAGEVGYWIQGIPHAEDMDDLTPYYLDTHISLFALLATIKKELREGQASSIVDYCGNDIDRIDFNAFRMAVANGDPYCLNKTRELVRHLAVVLANIGLLLDLEIIIIGGEATQLGDVLLDPLRGMVNRMTPLNDTTIVYSELGEKSGIYGGLTLALEDAMENILIEAE</sequence>
<protein>
    <submittedName>
        <fullName evidence="4">ROK family protein</fullName>
    </submittedName>
</protein>
<dbReference type="Gene3D" id="1.10.10.10">
    <property type="entry name" value="Winged helix-like DNA-binding domain superfamily/Winged helix DNA-binding domain"/>
    <property type="match status" value="1"/>
</dbReference>
<dbReference type="PANTHER" id="PTHR18964:SF149">
    <property type="entry name" value="BIFUNCTIONAL UDP-N-ACETYLGLUCOSAMINE 2-EPIMERASE_N-ACETYLMANNOSAMINE KINASE"/>
    <property type="match status" value="1"/>
</dbReference>
<reference evidence="4 5" key="1">
    <citation type="submission" date="2024-09" db="EMBL/GenBank/DDBJ databases">
        <authorList>
            <person name="Sun Q."/>
            <person name="Mori K."/>
        </authorList>
    </citation>
    <scope>NUCLEOTIDE SEQUENCE [LARGE SCALE GENOMIC DNA]</scope>
    <source>
        <strain evidence="4 5">CCM 4839</strain>
    </source>
</reference>
<gene>
    <name evidence="4" type="ORF">ACFFJ8_04090</name>
</gene>
<dbReference type="InterPro" id="IPR036388">
    <property type="entry name" value="WH-like_DNA-bd_sf"/>
</dbReference>
<proteinExistence type="inferred from homology"/>
<dbReference type="Proteomes" id="UP001589818">
    <property type="component" value="Unassembled WGS sequence"/>
</dbReference>
<comment type="function">
    <text evidence="1">Transcriptional repressor of xylose-utilizing enzymes.</text>
</comment>
<dbReference type="InterPro" id="IPR043129">
    <property type="entry name" value="ATPase_NBD"/>
</dbReference>
<evidence type="ECO:0000256" key="3">
    <source>
        <dbReference type="ARBA" id="ARBA00022629"/>
    </source>
</evidence>
<evidence type="ECO:0000256" key="1">
    <source>
        <dbReference type="ARBA" id="ARBA00002486"/>
    </source>
</evidence>
<dbReference type="InterPro" id="IPR000600">
    <property type="entry name" value="ROK"/>
</dbReference>
<evidence type="ECO:0000313" key="5">
    <source>
        <dbReference type="Proteomes" id="UP001589818"/>
    </source>
</evidence>
<dbReference type="PANTHER" id="PTHR18964">
    <property type="entry name" value="ROK (REPRESSOR, ORF, KINASE) FAMILY"/>
    <property type="match status" value="1"/>
</dbReference>
<keyword evidence="5" id="KW-1185">Reference proteome</keyword>